<accession>A0ABU7R2U8</accession>
<dbReference type="Proteomes" id="UP001350005">
    <property type="component" value="Unassembled WGS sequence"/>
</dbReference>
<reference evidence="1 2" key="1">
    <citation type="submission" date="2024-01" db="EMBL/GenBank/DDBJ databases">
        <title>Whole genome of Chryseobacterium arthrosphaerae NNCa 2741.</title>
        <authorList>
            <person name="Boriskina E.V."/>
            <person name="Gordinskaya N.A."/>
            <person name="Kropotov V.S."/>
            <person name="Alekseeva A.E."/>
            <person name="Makhova M.A."/>
            <person name="Kryazhev D.V."/>
            <person name="Shkurkina I.S."/>
        </authorList>
    </citation>
    <scope>NUCLEOTIDE SEQUENCE [LARGE SCALE GENOMIC DNA]</scope>
    <source>
        <strain evidence="1 2">NNCa 2741</strain>
    </source>
</reference>
<dbReference type="EMBL" id="JAZGJU010000040">
    <property type="protein sequence ID" value="MEE6129132.1"/>
    <property type="molecule type" value="Genomic_DNA"/>
</dbReference>
<name>A0ABU7R2U8_9FLAO</name>
<sequence>MEKTKFIKEQDRKGTDIIEGWVKPGNVFSIKRFICQVAPQETEKETQELADYILKSLEKARKWDELDSKISKYYPEDSEKENDVDDGLIGIGEAAASAFGYL</sequence>
<gene>
    <name evidence="1" type="ORF">V2E39_17155</name>
</gene>
<comment type="caution">
    <text evidence="1">The sequence shown here is derived from an EMBL/GenBank/DDBJ whole genome shotgun (WGS) entry which is preliminary data.</text>
</comment>
<protein>
    <submittedName>
        <fullName evidence="1">Uncharacterized protein</fullName>
    </submittedName>
</protein>
<keyword evidence="2" id="KW-1185">Reference proteome</keyword>
<evidence type="ECO:0000313" key="2">
    <source>
        <dbReference type="Proteomes" id="UP001350005"/>
    </source>
</evidence>
<proteinExistence type="predicted"/>
<organism evidence="1 2">
    <name type="scientific">Chryseobacterium arthrosphaerae</name>
    <dbReference type="NCBI Taxonomy" id="651561"/>
    <lineage>
        <taxon>Bacteria</taxon>
        <taxon>Pseudomonadati</taxon>
        <taxon>Bacteroidota</taxon>
        <taxon>Flavobacteriia</taxon>
        <taxon>Flavobacteriales</taxon>
        <taxon>Weeksellaceae</taxon>
        <taxon>Chryseobacterium group</taxon>
        <taxon>Chryseobacterium</taxon>
    </lineage>
</organism>
<evidence type="ECO:0000313" key="1">
    <source>
        <dbReference type="EMBL" id="MEE6129132.1"/>
    </source>
</evidence>
<dbReference type="RefSeq" id="WP_330937440.1">
    <property type="nucleotide sequence ID" value="NZ_JAZGJU010000040.1"/>
</dbReference>